<feature type="domain" description="F-box" evidence="1">
    <location>
        <begin position="32"/>
        <end position="78"/>
    </location>
</feature>
<dbReference type="SUPFAM" id="SSF81383">
    <property type="entry name" value="F-box domain"/>
    <property type="match status" value="1"/>
</dbReference>
<feature type="non-terminal residue" evidence="2">
    <location>
        <position position="107"/>
    </location>
</feature>
<keyword evidence="3" id="KW-1185">Reference proteome</keyword>
<dbReference type="Gene3D" id="1.20.1280.50">
    <property type="match status" value="1"/>
</dbReference>
<reference evidence="2 3" key="1">
    <citation type="journal article" date="2019" name="Sci. Rep.">
        <title>Orb-weaving spider Araneus ventricosus genome elucidates the spidroin gene catalogue.</title>
        <authorList>
            <person name="Kono N."/>
            <person name="Nakamura H."/>
            <person name="Ohtoshi R."/>
            <person name="Moran D.A.P."/>
            <person name="Shinohara A."/>
            <person name="Yoshida Y."/>
            <person name="Fujiwara M."/>
            <person name="Mori M."/>
            <person name="Tomita M."/>
            <person name="Arakawa K."/>
        </authorList>
    </citation>
    <scope>NUCLEOTIDE SEQUENCE [LARGE SCALE GENOMIC DNA]</scope>
</reference>
<evidence type="ECO:0000259" key="1">
    <source>
        <dbReference type="PROSITE" id="PS50181"/>
    </source>
</evidence>
<dbReference type="Pfam" id="PF00646">
    <property type="entry name" value="F-box"/>
    <property type="match status" value="1"/>
</dbReference>
<name>A0A4Y2Q0L3_ARAVE</name>
<sequence>MGAFSTKIDPAFKIQFDKTAGEAITSNETEEFPLWSELPSLPLETIYSHVSREDHLNMSLVCRKWSEGFSTPSVWKTFRFALTELSMDTCPIMKFVRKYSCMFRHVE</sequence>
<dbReference type="PROSITE" id="PS50181">
    <property type="entry name" value="FBOX"/>
    <property type="match status" value="1"/>
</dbReference>
<evidence type="ECO:0000313" key="2">
    <source>
        <dbReference type="EMBL" id="GBN57678.1"/>
    </source>
</evidence>
<dbReference type="PANTHER" id="PTHR20872:SF1">
    <property type="entry name" value="F-BOX DOMAIN-CONTAINING PROTEIN"/>
    <property type="match status" value="1"/>
</dbReference>
<dbReference type="Proteomes" id="UP000499080">
    <property type="component" value="Unassembled WGS sequence"/>
</dbReference>
<dbReference type="EMBL" id="BGPR01218666">
    <property type="protein sequence ID" value="GBN57678.1"/>
    <property type="molecule type" value="Genomic_DNA"/>
</dbReference>
<dbReference type="InterPro" id="IPR001810">
    <property type="entry name" value="F-box_dom"/>
</dbReference>
<dbReference type="PANTHER" id="PTHR20872">
    <property type="match status" value="1"/>
</dbReference>
<dbReference type="InterPro" id="IPR036047">
    <property type="entry name" value="F-box-like_dom_sf"/>
</dbReference>
<accession>A0A4Y2Q0L3</accession>
<gene>
    <name evidence="2" type="ORF">AVEN_228468_1</name>
</gene>
<organism evidence="2 3">
    <name type="scientific">Araneus ventricosus</name>
    <name type="common">Orbweaver spider</name>
    <name type="synonym">Epeira ventricosa</name>
    <dbReference type="NCBI Taxonomy" id="182803"/>
    <lineage>
        <taxon>Eukaryota</taxon>
        <taxon>Metazoa</taxon>
        <taxon>Ecdysozoa</taxon>
        <taxon>Arthropoda</taxon>
        <taxon>Chelicerata</taxon>
        <taxon>Arachnida</taxon>
        <taxon>Araneae</taxon>
        <taxon>Araneomorphae</taxon>
        <taxon>Entelegynae</taxon>
        <taxon>Araneoidea</taxon>
        <taxon>Araneidae</taxon>
        <taxon>Araneus</taxon>
    </lineage>
</organism>
<proteinExistence type="predicted"/>
<comment type="caution">
    <text evidence="2">The sequence shown here is derived from an EMBL/GenBank/DDBJ whole genome shotgun (WGS) entry which is preliminary data.</text>
</comment>
<protein>
    <recommendedName>
        <fullName evidence="1">F-box domain-containing protein</fullName>
    </recommendedName>
</protein>
<dbReference type="OrthoDB" id="9974792at2759"/>
<evidence type="ECO:0000313" key="3">
    <source>
        <dbReference type="Proteomes" id="UP000499080"/>
    </source>
</evidence>
<dbReference type="AlphaFoldDB" id="A0A4Y2Q0L3"/>